<name>A0ABU1F4D3_9RHOB</name>
<dbReference type="InterPro" id="IPR003593">
    <property type="entry name" value="AAA+_ATPase"/>
</dbReference>
<evidence type="ECO:0000256" key="1">
    <source>
        <dbReference type="ARBA" id="ARBA00022741"/>
    </source>
</evidence>
<keyword evidence="5" id="KW-1185">Reference proteome</keyword>
<dbReference type="InterPro" id="IPR027417">
    <property type="entry name" value="P-loop_NTPase"/>
</dbReference>
<sequence length="516" mass="53980">MTPAPAEAREVVLRLDGITKRFGALTANDAITLALHRGEVVALLGENGAGKTTLMNILFGHYTADAGTVTAFGRPLPPGNPRAALAAGIGMVHQHFTLADNLSVLDNIRLGTESLWRPGAGLAAARAKVAALSRDFGLAVHADAKVASLSVGERQRVEILKALYRDARILILDEPTAVLTPQEADALFATLRRACARGLSVVFISHKLHEVMAIADRCVVLRHGRVAGEVDTHATDAAALAALMVGGAVSPPDATPGVAGPVLLRLANVSTTPEGEAVGLRAVDLSLHAGQITGLAGVSGNGQAALADLMSGLIRPSAGRMEVAGAPPKGWSPRRAVAAGIARIPEDRHKTGTIADFTLTENAILECYDRPGFARRGWMDWRRAEAFTRGIIARYDIRCPGPQARIRLLSGGNMQKLILGRVLEPGPRIILANQPVRGLDIGAISYVHGRLLAARDAGAAVLLVSEDLDEVLQLSDVIHVMSEGRLSPPFARGTMGAADLGLWMAGQGFAGGADAA</sequence>
<dbReference type="SMART" id="SM00382">
    <property type="entry name" value="AAA"/>
    <property type="match status" value="1"/>
</dbReference>
<dbReference type="InterPro" id="IPR003439">
    <property type="entry name" value="ABC_transporter-like_ATP-bd"/>
</dbReference>
<dbReference type="InterPro" id="IPR050107">
    <property type="entry name" value="ABC_carbohydrate_import_ATPase"/>
</dbReference>
<dbReference type="PANTHER" id="PTHR43790">
    <property type="entry name" value="CARBOHYDRATE TRANSPORT ATP-BINDING PROTEIN MG119-RELATED"/>
    <property type="match status" value="1"/>
</dbReference>
<dbReference type="InterPro" id="IPR017871">
    <property type="entry name" value="ABC_transporter-like_CS"/>
</dbReference>
<organism evidence="4 5">
    <name type="scientific">Ruixingdingia sedimenti</name>
    <dbReference type="NCBI Taxonomy" id="3073604"/>
    <lineage>
        <taxon>Bacteria</taxon>
        <taxon>Pseudomonadati</taxon>
        <taxon>Pseudomonadota</taxon>
        <taxon>Alphaproteobacteria</taxon>
        <taxon>Rhodobacterales</taxon>
        <taxon>Paracoccaceae</taxon>
        <taxon>Ruixingdingia</taxon>
    </lineage>
</organism>
<comment type="caution">
    <text evidence="4">The sequence shown here is derived from an EMBL/GenBank/DDBJ whole genome shotgun (WGS) entry which is preliminary data.</text>
</comment>
<feature type="domain" description="ABC transporter" evidence="3">
    <location>
        <begin position="13"/>
        <end position="248"/>
    </location>
</feature>
<evidence type="ECO:0000256" key="2">
    <source>
        <dbReference type="ARBA" id="ARBA00022840"/>
    </source>
</evidence>
<dbReference type="PROSITE" id="PS00211">
    <property type="entry name" value="ABC_TRANSPORTER_1"/>
    <property type="match status" value="2"/>
</dbReference>
<reference evidence="4 5" key="1">
    <citation type="submission" date="2023-09" db="EMBL/GenBank/DDBJ databases">
        <title>Xinfangfangia sedmenti sp. nov., isolated the sedment.</title>
        <authorList>
            <person name="Xu L."/>
        </authorList>
    </citation>
    <scope>NUCLEOTIDE SEQUENCE [LARGE SCALE GENOMIC DNA]</scope>
    <source>
        <strain evidence="4 5">LG-4</strain>
    </source>
</reference>
<evidence type="ECO:0000259" key="3">
    <source>
        <dbReference type="PROSITE" id="PS50893"/>
    </source>
</evidence>
<protein>
    <submittedName>
        <fullName evidence="4">ABC transporter ATP-binding protein</fullName>
    </submittedName>
</protein>
<gene>
    <name evidence="4" type="ORF">RGD00_03590</name>
</gene>
<dbReference type="PROSITE" id="PS50893">
    <property type="entry name" value="ABC_TRANSPORTER_2"/>
    <property type="match status" value="2"/>
</dbReference>
<proteinExistence type="predicted"/>
<keyword evidence="1" id="KW-0547">Nucleotide-binding</keyword>
<dbReference type="CDD" id="cd03216">
    <property type="entry name" value="ABC_Carb_Monos_I"/>
    <property type="match status" value="1"/>
</dbReference>
<dbReference type="SUPFAM" id="SSF52540">
    <property type="entry name" value="P-loop containing nucleoside triphosphate hydrolases"/>
    <property type="match status" value="2"/>
</dbReference>
<feature type="domain" description="ABC transporter" evidence="3">
    <location>
        <begin position="264"/>
        <end position="508"/>
    </location>
</feature>
<dbReference type="Proteomes" id="UP001247754">
    <property type="component" value="Unassembled WGS sequence"/>
</dbReference>
<dbReference type="Gene3D" id="3.40.50.300">
    <property type="entry name" value="P-loop containing nucleotide triphosphate hydrolases"/>
    <property type="match status" value="2"/>
</dbReference>
<dbReference type="Pfam" id="PF00005">
    <property type="entry name" value="ABC_tran"/>
    <property type="match status" value="2"/>
</dbReference>
<evidence type="ECO:0000313" key="4">
    <source>
        <dbReference type="EMBL" id="MDR5651674.1"/>
    </source>
</evidence>
<dbReference type="EMBL" id="JAVKPH010000003">
    <property type="protein sequence ID" value="MDR5651674.1"/>
    <property type="molecule type" value="Genomic_DNA"/>
</dbReference>
<accession>A0ABU1F4D3</accession>
<dbReference type="GO" id="GO:0005524">
    <property type="term" value="F:ATP binding"/>
    <property type="evidence" value="ECO:0007669"/>
    <property type="project" value="UniProtKB-KW"/>
</dbReference>
<keyword evidence="2 4" id="KW-0067">ATP-binding</keyword>
<dbReference type="CDD" id="cd03215">
    <property type="entry name" value="ABC_Carb_Monos_II"/>
    <property type="match status" value="1"/>
</dbReference>
<dbReference type="PANTHER" id="PTHR43790:SF4">
    <property type="entry name" value="GUANOSINE IMPORT ATP-BINDING PROTEIN NUPO"/>
    <property type="match status" value="1"/>
</dbReference>
<evidence type="ECO:0000313" key="5">
    <source>
        <dbReference type="Proteomes" id="UP001247754"/>
    </source>
</evidence>
<dbReference type="RefSeq" id="WP_310455925.1">
    <property type="nucleotide sequence ID" value="NZ_JAVKPH010000003.1"/>
</dbReference>